<comment type="caution">
    <text evidence="3">The sequence shown here is derived from an EMBL/GenBank/DDBJ whole genome shotgun (WGS) entry which is preliminary data.</text>
</comment>
<evidence type="ECO:0000259" key="2">
    <source>
        <dbReference type="Pfam" id="PF13439"/>
    </source>
</evidence>
<dbReference type="Gene3D" id="3.40.50.2000">
    <property type="entry name" value="Glycogen Phosphorylase B"/>
    <property type="match status" value="2"/>
</dbReference>
<dbReference type="Pfam" id="PF00534">
    <property type="entry name" value="Glycos_transf_1"/>
    <property type="match status" value="1"/>
</dbReference>
<keyword evidence="4" id="KW-1185">Reference proteome</keyword>
<feature type="domain" description="Glycosyltransferase subfamily 4-like N-terminal" evidence="2">
    <location>
        <begin position="55"/>
        <end position="200"/>
    </location>
</feature>
<dbReference type="Proteomes" id="UP001629288">
    <property type="component" value="Unassembled WGS sequence"/>
</dbReference>
<dbReference type="Pfam" id="PF13439">
    <property type="entry name" value="Glyco_transf_4"/>
    <property type="match status" value="1"/>
</dbReference>
<evidence type="ECO:0000313" key="3">
    <source>
        <dbReference type="EMBL" id="MFM0448596.1"/>
    </source>
</evidence>
<dbReference type="InterPro" id="IPR028098">
    <property type="entry name" value="Glyco_trans_4-like_N"/>
</dbReference>
<reference evidence="3 4" key="1">
    <citation type="journal article" date="2024" name="Chem. Sci.">
        <title>Discovery of megapolipeptins by genome mining of a Burkholderiales bacteria collection.</title>
        <authorList>
            <person name="Paulo B.S."/>
            <person name="Recchia M.J.J."/>
            <person name="Lee S."/>
            <person name="Fergusson C.H."/>
            <person name="Romanowski S.B."/>
            <person name="Hernandez A."/>
            <person name="Krull N."/>
            <person name="Liu D.Y."/>
            <person name="Cavanagh H."/>
            <person name="Bos A."/>
            <person name="Gray C.A."/>
            <person name="Murphy B.T."/>
            <person name="Linington R.G."/>
            <person name="Eustaquio A.S."/>
        </authorList>
    </citation>
    <scope>NUCLEOTIDE SEQUENCE [LARGE SCALE GENOMIC DNA]</scope>
    <source>
        <strain evidence="3 4">RL17-379-BIB-C</strain>
    </source>
</reference>
<accession>A0ABW9CAM2</accession>
<protein>
    <submittedName>
        <fullName evidence="3">Glycosyltransferase family 4 protein</fullName>
    </submittedName>
</protein>
<dbReference type="SUPFAM" id="SSF53756">
    <property type="entry name" value="UDP-Glycosyltransferase/glycogen phosphorylase"/>
    <property type="match status" value="1"/>
</dbReference>
<organism evidence="3 4">
    <name type="scientific">Paraburkholderia strydomiana</name>
    <dbReference type="NCBI Taxonomy" id="1245417"/>
    <lineage>
        <taxon>Bacteria</taxon>
        <taxon>Pseudomonadati</taxon>
        <taxon>Pseudomonadota</taxon>
        <taxon>Betaproteobacteria</taxon>
        <taxon>Burkholderiales</taxon>
        <taxon>Burkholderiaceae</taxon>
        <taxon>Paraburkholderia</taxon>
    </lineage>
</organism>
<dbReference type="InterPro" id="IPR001296">
    <property type="entry name" value="Glyco_trans_1"/>
</dbReference>
<dbReference type="RefSeq" id="WP_408131857.1">
    <property type="nucleotide sequence ID" value="NZ_JAQQDH010000028.1"/>
</dbReference>
<dbReference type="PANTHER" id="PTHR12526:SF638">
    <property type="entry name" value="SPORE COAT PROTEIN SA"/>
    <property type="match status" value="1"/>
</dbReference>
<dbReference type="CDD" id="cd03801">
    <property type="entry name" value="GT4_PimA-like"/>
    <property type="match status" value="1"/>
</dbReference>
<feature type="domain" description="Glycosyl transferase family 1" evidence="1">
    <location>
        <begin position="211"/>
        <end position="373"/>
    </location>
</feature>
<gene>
    <name evidence="3" type="ORF">PQR00_33995</name>
</gene>
<evidence type="ECO:0000259" key="1">
    <source>
        <dbReference type="Pfam" id="PF00534"/>
    </source>
</evidence>
<sequence>MRTHLTCQRALPGANGSASNITGCNGFYIPRENLARGSQRMKALSVLHSESSRGWGGQEVRTLKEMIALRALGHNVELVCPDDATLGIRSHAAGFTVHHASMRGGADVRSMLTIRSILHRRRFDVLNTHSGHDSLVAGMAGRLAGTPLVVRTRHLALPITSLATYNLIPHCVVAVSQYVRNYLISAGMHQSRVETIYDGIVKPEPLTHSTLREELGLDSNAVIAGIVAMLRGNKGHRELIAAVEPMMIDRPHLHVVIAGDGGEFDILKSMIEGLGLCHRIHLLGLREDINNVLRGCDLFVLPTHQEALGQAFIEAMAMGLPVIGTQVDGVPELIDSGVNGLLVPAQDIDALRGALTRLVDDAPLRVRLGRAGRIKTDSNFTVENMASETVDLYRRRISHRWRSAA</sequence>
<name>A0ABW9CAM2_9BURK</name>
<dbReference type="PANTHER" id="PTHR12526">
    <property type="entry name" value="GLYCOSYLTRANSFERASE"/>
    <property type="match status" value="1"/>
</dbReference>
<evidence type="ECO:0000313" key="4">
    <source>
        <dbReference type="Proteomes" id="UP001629288"/>
    </source>
</evidence>
<proteinExistence type="predicted"/>
<dbReference type="EMBL" id="JAQQDH010000028">
    <property type="protein sequence ID" value="MFM0448596.1"/>
    <property type="molecule type" value="Genomic_DNA"/>
</dbReference>